<dbReference type="AlphaFoldDB" id="A0AAE0BVM8"/>
<dbReference type="InterPro" id="IPR001611">
    <property type="entry name" value="Leu-rich_rpt"/>
</dbReference>
<dbReference type="EMBL" id="LGRX02032723">
    <property type="protein sequence ID" value="KAK3243661.1"/>
    <property type="molecule type" value="Genomic_DNA"/>
</dbReference>
<gene>
    <name evidence="2" type="ORF">CYMTET_46695</name>
</gene>
<accession>A0AAE0BVM8</accession>
<dbReference type="SUPFAM" id="SSF52047">
    <property type="entry name" value="RNI-like"/>
    <property type="match status" value="2"/>
</dbReference>
<reference evidence="2 3" key="1">
    <citation type="journal article" date="2015" name="Genome Biol. Evol.">
        <title>Comparative Genomics of a Bacterivorous Green Alga Reveals Evolutionary Causalities and Consequences of Phago-Mixotrophic Mode of Nutrition.</title>
        <authorList>
            <person name="Burns J.A."/>
            <person name="Paasch A."/>
            <person name="Narechania A."/>
            <person name="Kim E."/>
        </authorList>
    </citation>
    <scope>NUCLEOTIDE SEQUENCE [LARGE SCALE GENOMIC DNA]</scope>
    <source>
        <strain evidence="2 3">PLY_AMNH</strain>
    </source>
</reference>
<dbReference type="SMART" id="SM00368">
    <property type="entry name" value="LRR_RI"/>
    <property type="match status" value="18"/>
</dbReference>
<keyword evidence="3" id="KW-1185">Reference proteome</keyword>
<dbReference type="Gene3D" id="1.20.1280.50">
    <property type="match status" value="1"/>
</dbReference>
<name>A0AAE0BVM8_9CHLO</name>
<dbReference type="InterPro" id="IPR052394">
    <property type="entry name" value="LRR-containing"/>
</dbReference>
<dbReference type="PANTHER" id="PTHR24114">
    <property type="entry name" value="LEUCINE RICH REPEAT FAMILY PROTEIN"/>
    <property type="match status" value="1"/>
</dbReference>
<dbReference type="Gene3D" id="3.80.10.10">
    <property type="entry name" value="Ribonuclease Inhibitor"/>
    <property type="match status" value="9"/>
</dbReference>
<evidence type="ECO:0000313" key="3">
    <source>
        <dbReference type="Proteomes" id="UP001190700"/>
    </source>
</evidence>
<dbReference type="PANTHER" id="PTHR24114:SF2">
    <property type="entry name" value="F-BOX DOMAIN-CONTAINING PROTEIN-RELATED"/>
    <property type="match status" value="1"/>
</dbReference>
<protein>
    <submittedName>
        <fullName evidence="2">Uncharacterized protein</fullName>
    </submittedName>
</protein>
<sequence length="1080" mass="115080">MAENCTLGTQARHPVRMRMKMKARSSGAVHPREALLVHRRDPCDTLGPELFVRCLHIENLAATRELCKCMAVSAGWRTLIRNAEGLWRKICANREESWDHVLRMIEHGAASVEELDLSCCPAIPLDRKLGDCLLGCSNLILCKLGCPVGEADIYRFDRFLTKKGVFFLVEAPFAENRSAQPHSHTIYHSVFAGHGAEYRGLPSDTKKFFFRATGIHTCRRDTSPALLELIYQSKPGLQSISISANEIGSEGAKRLAAALTPNEQGLFNGSLHTLNLTNTGIGDEGAKALAAALTPNEQGVFNGSLHTLNLTNNGIGDEGAKALAAALTPNEQGVFNGSLKLLSLNGNEIGDEGAKALAAALTPNEKGVLKESLITLNLRSNQIGDEGVKALAAAFIPNDQGVCNVSMTTLDIWKNSVHVEAVQALAHAVKQRNVPTKLCGSLLDVAKAHLSGVELKPGDAILLANDLTFNGMVDTLNLAGNQLCGVDANGRGTYDARGIKALVETLVSNTSLHTLDIRRNGISGETARQLAQAVLEHPSLKVFDKIPMDCIRDDKLTALDLTFKQIGVPGAIVLSKLLVSNRYLSTLNLARNEIGDEGAKALAAAFIPNDQGVFNVSMTSLDIRKNSVHVEAAQALAHAVKQRNVPTKLCGSLLDAAKAHLSGVELKPGDAILLANDLTFNGMVDTLNLAGNQLCGVDANGRGTYDARGIKALVETLVSKTSLHTLDIRRNGISDETARQLAQAVLEHPSLKVFNEIPMEYIRDDTLTELDLSAKEIGVPGAIVLSKLLVSNRYLSTLNLANNALCGVLYGHHGAYTTCGIEALATALAVNKSVNSLSLAGNDMGPEGARALAAALTPSQQGTFSTSVHTLILDNNRLAGRSLSSEEEREGGLEALAETLKTNRVLTSLSMRGNCFGPKCAMAITAGLSRNSLLDTLNLTFVCIHQAAAEQLAEVVLAHPAMRVFSDIPMQYLKEDAIASLDLCNTAIGLPGAFVVSKLLALNGSLNTLNLADNQLCGPNRGGSATYDASGIKALAGALALNTSLRTLNLRGNKLRDEDTKVVEKAVGKRMNATSFTLMV</sequence>
<proteinExistence type="predicted"/>
<evidence type="ECO:0000256" key="1">
    <source>
        <dbReference type="ARBA" id="ARBA00004430"/>
    </source>
</evidence>
<dbReference type="GO" id="GO:0005930">
    <property type="term" value="C:axoneme"/>
    <property type="evidence" value="ECO:0007669"/>
    <property type="project" value="UniProtKB-SubCell"/>
</dbReference>
<evidence type="ECO:0000313" key="2">
    <source>
        <dbReference type="EMBL" id="KAK3243661.1"/>
    </source>
</evidence>
<dbReference type="InterPro" id="IPR032675">
    <property type="entry name" value="LRR_dom_sf"/>
</dbReference>
<dbReference type="Pfam" id="PF13516">
    <property type="entry name" value="LRR_6"/>
    <property type="match status" value="10"/>
</dbReference>
<dbReference type="Proteomes" id="UP001190700">
    <property type="component" value="Unassembled WGS sequence"/>
</dbReference>
<comment type="subcellular location">
    <subcellularLocation>
        <location evidence="1">Cytoplasm</location>
        <location evidence="1">Cytoskeleton</location>
        <location evidence="1">Cilium axoneme</location>
    </subcellularLocation>
</comment>
<comment type="caution">
    <text evidence="2">The sequence shown here is derived from an EMBL/GenBank/DDBJ whole genome shotgun (WGS) entry which is preliminary data.</text>
</comment>
<organism evidence="2 3">
    <name type="scientific">Cymbomonas tetramitiformis</name>
    <dbReference type="NCBI Taxonomy" id="36881"/>
    <lineage>
        <taxon>Eukaryota</taxon>
        <taxon>Viridiplantae</taxon>
        <taxon>Chlorophyta</taxon>
        <taxon>Pyramimonadophyceae</taxon>
        <taxon>Pyramimonadales</taxon>
        <taxon>Pyramimonadaceae</taxon>
        <taxon>Cymbomonas</taxon>
    </lineage>
</organism>